<accession>A0A2D3I6D5</accession>
<sequence>MEMETTRKKIMRKEDLEGNLAAVLETRTTSTSLLQPLNKSLPLLPMSIIASSMTMISLTRLCVSSRENTVSF</sequence>
<proteinExistence type="predicted"/>
<evidence type="ECO:0000313" key="1">
    <source>
        <dbReference type="EMBL" id="ATU83957.1"/>
    </source>
</evidence>
<reference evidence="1" key="1">
    <citation type="journal article" date="2018" name="Aquaculture">
        <title>Complete genome sequence of a white spot syndrome virus associated with a disease incursion in Australia.</title>
        <authorList>
            <person name="Oakey J."/>
            <person name="Smith C.S."/>
        </authorList>
    </citation>
    <scope>NUCLEOTIDE SEQUENCE [LARGE SCALE GENOMIC DNA]</scope>
    <source>
        <strain evidence="1">WSSV-AU</strain>
    </source>
</reference>
<dbReference type="EMBL" id="MF768985">
    <property type="protein sequence ID" value="ATU83957.1"/>
    <property type="molecule type" value="Genomic_DNA"/>
</dbReference>
<protein>
    <submittedName>
        <fullName evidence="1">ORF964</fullName>
    </submittedName>
</protein>
<dbReference type="Proteomes" id="UP000267516">
    <property type="component" value="Segment"/>
</dbReference>
<name>A0A2D3I6D5_9VIRU</name>
<organism evidence="1">
    <name type="scientific">White spot syndrome virus</name>
    <dbReference type="NCBI Taxonomy" id="342409"/>
    <lineage>
        <taxon>Viruses</taxon>
        <taxon>Viruses incertae sedis</taxon>
        <taxon>Naldaviricetes</taxon>
        <taxon>Nimaviridae</taxon>
        <taxon>Whispovirus</taxon>
    </lineage>
</organism>